<dbReference type="SUPFAM" id="SSF55205">
    <property type="entry name" value="EPT/RTPC-like"/>
    <property type="match status" value="1"/>
</dbReference>
<dbReference type="PANTHER" id="PTHR21090:SF5">
    <property type="entry name" value="PENTAFUNCTIONAL AROM POLYPEPTIDE"/>
    <property type="match status" value="1"/>
</dbReference>
<evidence type="ECO:0000256" key="4">
    <source>
        <dbReference type="ARBA" id="ARBA00022679"/>
    </source>
</evidence>
<reference evidence="9 10" key="1">
    <citation type="submission" date="2022-11" db="EMBL/GenBank/DDBJ databases">
        <authorList>
            <person name="Caiyu Z."/>
        </authorList>
    </citation>
    <scope>NUCLEOTIDE SEQUENCE [LARGE SCALE GENOMIC DNA]</scope>
    <source>
        <strain evidence="9 10">YR-4</strain>
    </source>
</reference>
<feature type="binding site" evidence="7">
    <location>
        <position position="319"/>
    </location>
    <ligand>
        <name>phosphoenolpyruvate</name>
        <dbReference type="ChEBI" id="CHEBI:58702"/>
    </ligand>
</feature>
<feature type="binding site" evidence="7">
    <location>
        <position position="22"/>
    </location>
    <ligand>
        <name>3-phosphoshikimate</name>
        <dbReference type="ChEBI" id="CHEBI:145989"/>
    </ligand>
</feature>
<feature type="binding site" evidence="7">
    <location>
        <position position="361"/>
    </location>
    <ligand>
        <name>phosphoenolpyruvate</name>
        <dbReference type="ChEBI" id="CHEBI:58702"/>
    </ligand>
</feature>
<keyword evidence="10" id="KW-1185">Reference proteome</keyword>
<feature type="binding site" evidence="7">
    <location>
        <position position="148"/>
    </location>
    <ligand>
        <name>3-phosphoshikimate</name>
        <dbReference type="ChEBI" id="CHEBI:145989"/>
    </ligand>
</feature>
<evidence type="ECO:0000259" key="8">
    <source>
        <dbReference type="Pfam" id="PF00275"/>
    </source>
</evidence>
<evidence type="ECO:0000313" key="10">
    <source>
        <dbReference type="Proteomes" id="UP001082703"/>
    </source>
</evidence>
<evidence type="ECO:0000256" key="1">
    <source>
        <dbReference type="ARBA" id="ARBA00004811"/>
    </source>
</evidence>
<feature type="binding site" evidence="7">
    <location>
        <position position="315"/>
    </location>
    <ligand>
        <name>3-phosphoshikimate</name>
        <dbReference type="ChEBI" id="CHEBI:145989"/>
    </ligand>
</feature>
<gene>
    <name evidence="7 9" type="primary">aroA</name>
    <name evidence="9" type="ORF">OUY18_06345</name>
</gene>
<dbReference type="NCBIfam" id="TIGR01356">
    <property type="entry name" value="aroA"/>
    <property type="match status" value="1"/>
</dbReference>
<comment type="caution">
    <text evidence="7">Lacks conserved residue(s) required for the propagation of feature annotation.</text>
</comment>
<feature type="binding site" evidence="7">
    <location>
        <position position="21"/>
    </location>
    <ligand>
        <name>phosphoenolpyruvate</name>
        <dbReference type="ChEBI" id="CHEBI:58702"/>
    </ligand>
</feature>
<dbReference type="InterPro" id="IPR006264">
    <property type="entry name" value="EPSP_synthase"/>
</dbReference>
<comment type="caution">
    <text evidence="9">The sequence shown here is derived from an EMBL/GenBank/DDBJ whole genome shotgun (WGS) entry which is preliminary data.</text>
</comment>
<comment type="function">
    <text evidence="7">Catalyzes the transfer of the enolpyruvyl moiety of phosphoenolpyruvate (PEP) to the 5-hydroxyl of shikimate-3-phosphate (S3P) to produce enolpyruvyl shikimate-3-phosphate and inorganic phosphate.</text>
</comment>
<comment type="subunit">
    <text evidence="7">Monomer.</text>
</comment>
<dbReference type="InterPro" id="IPR036968">
    <property type="entry name" value="Enolpyruvate_Tfrase_sf"/>
</dbReference>
<dbReference type="PIRSF" id="PIRSF000505">
    <property type="entry name" value="EPSPS"/>
    <property type="match status" value="1"/>
</dbReference>
<dbReference type="RefSeq" id="WP_268057916.1">
    <property type="nucleotide sequence ID" value="NZ_JAPOHA010000005.1"/>
</dbReference>
<comment type="catalytic activity">
    <reaction evidence="6">
        <text>3-phosphoshikimate + phosphoenolpyruvate = 5-O-(1-carboxyvinyl)-3-phosphoshikimate + phosphate</text>
        <dbReference type="Rhea" id="RHEA:21256"/>
        <dbReference type="ChEBI" id="CHEBI:43474"/>
        <dbReference type="ChEBI" id="CHEBI:57701"/>
        <dbReference type="ChEBI" id="CHEBI:58702"/>
        <dbReference type="ChEBI" id="CHEBI:145989"/>
        <dbReference type="EC" id="2.5.1.19"/>
    </reaction>
    <physiologicalReaction direction="left-to-right" evidence="6">
        <dbReference type="Rhea" id="RHEA:21257"/>
    </physiologicalReaction>
</comment>
<comment type="pathway">
    <text evidence="1 7">Metabolic intermediate biosynthesis; chorismate biosynthesis; chorismate from D-erythrose 4-phosphate and phosphoenolpyruvate: step 6/7.</text>
</comment>
<feature type="binding site" evidence="7">
    <location>
        <position position="26"/>
    </location>
    <ligand>
        <name>3-phosphoshikimate</name>
        <dbReference type="ChEBI" id="CHEBI:145989"/>
    </ligand>
</feature>
<feature type="binding site" evidence="7">
    <location>
        <position position="175"/>
    </location>
    <ligand>
        <name>3-phosphoshikimate</name>
        <dbReference type="ChEBI" id="CHEBI:145989"/>
    </ligand>
</feature>
<dbReference type="Gene3D" id="3.65.10.10">
    <property type="entry name" value="Enolpyruvate transferase domain"/>
    <property type="match status" value="2"/>
</dbReference>
<dbReference type="EMBL" id="JAPOHA010000005">
    <property type="protein sequence ID" value="MCY1713871.1"/>
    <property type="molecule type" value="Genomic_DNA"/>
</dbReference>
<feature type="binding site" evidence="7">
    <location>
        <position position="288"/>
    </location>
    <ligand>
        <name>3-phosphoshikimate</name>
        <dbReference type="ChEBI" id="CHEBI:145989"/>
    </ligand>
</feature>
<evidence type="ECO:0000256" key="7">
    <source>
        <dbReference type="HAMAP-Rule" id="MF_00210"/>
    </source>
</evidence>
<dbReference type="PANTHER" id="PTHR21090">
    <property type="entry name" value="AROM/DEHYDROQUINATE SYNTHASE"/>
    <property type="match status" value="1"/>
</dbReference>
<dbReference type="CDD" id="cd01556">
    <property type="entry name" value="EPSP_synthase"/>
    <property type="match status" value="1"/>
</dbReference>
<feature type="binding site" evidence="7">
    <location>
        <position position="387"/>
    </location>
    <ligand>
        <name>phosphoenolpyruvate</name>
        <dbReference type="ChEBI" id="CHEBI:58702"/>
    </ligand>
</feature>
<evidence type="ECO:0000256" key="2">
    <source>
        <dbReference type="ARBA" id="ARBA00009948"/>
    </source>
</evidence>
<accession>A0ABT4BSJ8</accession>
<comment type="similarity">
    <text evidence="2 7">Belongs to the EPSP synthase family.</text>
</comment>
<sequence length="409" mass="43867">MSDVKIYPSVLNGSILVPPSKSAAHRAVICSALAGGGELFPDETRLSDDIKATIHTMKALLGGTDGEIVQIHCGESGSTLRFLIPIAAAFGISARFTGEGRLPQRPIGVYLDCLPQHGVNCETEGGLPLTIRGKLTPGKFVLPGNISSQFITGLLFALPLLNGDSEIRLSTPLESAGYADMTVDILNDFGIQTETTETGWRVPGGQSYKPREYAVERDWSQAAFFLAAGALGGNIRLEGLNPNSRQGDRAAESLFRSFGADVVWADNQLSITQNKRNGMEIDASQIPDLVPILAATAALCRGRTRIFNAQRLRIKESDRLSAMADGLSRLGGKVRQTEDGLLIDGVETLHSGEIDGCNDHRIVMAFAIAALKADGCVTIHDAQSVRKSYPDFFEDYNRLGGKAHVVNMG</sequence>
<dbReference type="PROSITE" id="PS00885">
    <property type="entry name" value="EPSP_SYNTHASE_2"/>
    <property type="match status" value="1"/>
</dbReference>
<dbReference type="InterPro" id="IPR023193">
    <property type="entry name" value="EPSP_synthase_CS"/>
</dbReference>
<proteinExistence type="inferred from homology"/>
<feature type="domain" description="Enolpyruvate transferase" evidence="8">
    <location>
        <begin position="9"/>
        <end position="394"/>
    </location>
</feature>
<feature type="binding site" evidence="7">
    <location>
        <position position="77"/>
    </location>
    <ligand>
        <name>phosphoenolpyruvate</name>
        <dbReference type="ChEBI" id="CHEBI:58702"/>
    </ligand>
</feature>
<dbReference type="Pfam" id="PF00275">
    <property type="entry name" value="EPSP_synthase"/>
    <property type="match status" value="1"/>
</dbReference>
<evidence type="ECO:0000256" key="6">
    <source>
        <dbReference type="ARBA" id="ARBA00044633"/>
    </source>
</evidence>
<keyword evidence="4 7" id="KW-0808">Transferase</keyword>
<dbReference type="GO" id="GO:0003866">
    <property type="term" value="F:3-phosphoshikimate 1-carboxyvinyltransferase activity"/>
    <property type="evidence" value="ECO:0007669"/>
    <property type="project" value="UniProtKB-EC"/>
</dbReference>
<keyword evidence="5 7" id="KW-0057">Aromatic amino acid biosynthesis</keyword>
<keyword evidence="3 7" id="KW-0028">Amino-acid biosynthesis</keyword>
<evidence type="ECO:0000313" key="9">
    <source>
        <dbReference type="EMBL" id="MCY1713871.1"/>
    </source>
</evidence>
<comment type="subcellular location">
    <subcellularLocation>
        <location evidence="7">Cytoplasm</location>
    </subcellularLocation>
</comment>
<dbReference type="EC" id="2.5.1.19" evidence="7"/>
<feature type="binding site" evidence="7">
    <location>
        <position position="149"/>
    </location>
    <ligand>
        <name>3-phosphoshikimate</name>
        <dbReference type="ChEBI" id="CHEBI:145989"/>
    </ligand>
</feature>
<dbReference type="HAMAP" id="MF_00210">
    <property type="entry name" value="EPSP_synth"/>
    <property type="match status" value="1"/>
</dbReference>
<dbReference type="Proteomes" id="UP001082703">
    <property type="component" value="Unassembled WGS sequence"/>
</dbReference>
<feature type="binding site" evidence="7">
    <location>
        <position position="105"/>
    </location>
    <ligand>
        <name>phosphoenolpyruvate</name>
        <dbReference type="ChEBI" id="CHEBI:58702"/>
    </ligand>
</feature>
<evidence type="ECO:0000256" key="5">
    <source>
        <dbReference type="ARBA" id="ARBA00023141"/>
    </source>
</evidence>
<name>A0ABT4BSJ8_9FIRM</name>
<organism evidence="9 10">
    <name type="scientific">Caproiciproducens galactitolivorans</name>
    <dbReference type="NCBI Taxonomy" id="642589"/>
    <lineage>
        <taxon>Bacteria</taxon>
        <taxon>Bacillati</taxon>
        <taxon>Bacillota</taxon>
        <taxon>Clostridia</taxon>
        <taxon>Eubacteriales</taxon>
        <taxon>Acutalibacteraceae</taxon>
        <taxon>Caproiciproducens</taxon>
    </lineage>
</organism>
<dbReference type="InterPro" id="IPR013792">
    <property type="entry name" value="RNA3'P_cycl/enolpyr_Trfase_a/b"/>
</dbReference>
<feature type="binding site" evidence="7">
    <location>
        <position position="147"/>
    </location>
    <ligand>
        <name>3-phosphoshikimate</name>
        <dbReference type="ChEBI" id="CHEBI:145989"/>
    </ligand>
</feature>
<keyword evidence="7" id="KW-0963">Cytoplasm</keyword>
<feature type="active site" description="Proton acceptor" evidence="7">
    <location>
        <position position="288"/>
    </location>
</feature>
<feature type="binding site" evidence="7">
    <location>
        <position position="21"/>
    </location>
    <ligand>
        <name>3-phosphoshikimate</name>
        <dbReference type="ChEBI" id="CHEBI:145989"/>
    </ligand>
</feature>
<dbReference type="InterPro" id="IPR001986">
    <property type="entry name" value="Enolpyruvate_Tfrase_dom"/>
</dbReference>
<feature type="binding site" evidence="7">
    <location>
        <position position="149"/>
    </location>
    <ligand>
        <name>phosphoenolpyruvate</name>
        <dbReference type="ChEBI" id="CHEBI:58702"/>
    </ligand>
</feature>
<protein>
    <recommendedName>
        <fullName evidence="7">3-phosphoshikimate 1-carboxyvinyltransferase</fullName>
        <ecNumber evidence="7">2.5.1.19</ecNumber>
    </recommendedName>
    <alternativeName>
        <fullName evidence="7">5-enolpyruvylshikimate-3-phosphate synthase</fullName>
        <shortName evidence="7">EPSP synthase</shortName>
        <shortName evidence="7">EPSPS</shortName>
    </alternativeName>
</protein>
<evidence type="ECO:0000256" key="3">
    <source>
        <dbReference type="ARBA" id="ARBA00022605"/>
    </source>
</evidence>